<dbReference type="InterPro" id="IPR019539">
    <property type="entry name" value="GalKase_N"/>
</dbReference>
<proteinExistence type="inferred from homology"/>
<dbReference type="Pfam" id="PF00288">
    <property type="entry name" value="GHMP_kinases_N"/>
    <property type="match status" value="1"/>
</dbReference>
<dbReference type="InterPro" id="IPR019741">
    <property type="entry name" value="Galactokinase_CS"/>
</dbReference>
<evidence type="ECO:0000313" key="11">
    <source>
        <dbReference type="EMBL" id="MDN3491505.1"/>
    </source>
</evidence>
<evidence type="ECO:0000256" key="4">
    <source>
        <dbReference type="ARBA" id="ARBA00022777"/>
    </source>
</evidence>
<dbReference type="PRINTS" id="PR00473">
    <property type="entry name" value="GALCTOKINASE"/>
</dbReference>
<dbReference type="InterPro" id="IPR014721">
    <property type="entry name" value="Ribsml_uS5_D2-typ_fold_subgr"/>
</dbReference>
<keyword evidence="2 11" id="KW-0808">Transferase</keyword>
<dbReference type="PANTHER" id="PTHR10457:SF7">
    <property type="entry name" value="GALACTOKINASE-RELATED"/>
    <property type="match status" value="1"/>
</dbReference>
<dbReference type="SUPFAM" id="SSF55060">
    <property type="entry name" value="GHMP Kinase, C-terminal domain"/>
    <property type="match status" value="1"/>
</dbReference>
<feature type="domain" description="GHMP kinase C-terminal" evidence="9">
    <location>
        <begin position="279"/>
        <end position="345"/>
    </location>
</feature>
<feature type="domain" description="Galactokinase N-terminal" evidence="10">
    <location>
        <begin position="12"/>
        <end position="59"/>
    </location>
</feature>
<keyword evidence="6" id="KW-0299">Galactose metabolism</keyword>
<dbReference type="Pfam" id="PF10509">
    <property type="entry name" value="GalKase_gal_bdg"/>
    <property type="match status" value="1"/>
</dbReference>
<keyword evidence="5" id="KW-0067">ATP-binding</keyword>
<evidence type="ECO:0000259" key="8">
    <source>
        <dbReference type="Pfam" id="PF00288"/>
    </source>
</evidence>
<organism evidence="11 12">
    <name type="scientific">Winogradskyella bathintestinalis</name>
    <dbReference type="NCBI Taxonomy" id="3035208"/>
    <lineage>
        <taxon>Bacteria</taxon>
        <taxon>Pseudomonadati</taxon>
        <taxon>Bacteroidota</taxon>
        <taxon>Flavobacteriia</taxon>
        <taxon>Flavobacteriales</taxon>
        <taxon>Flavobacteriaceae</taxon>
        <taxon>Winogradskyella</taxon>
    </lineage>
</organism>
<dbReference type="PROSITE" id="PS00627">
    <property type="entry name" value="GHMP_KINASES_ATP"/>
    <property type="match status" value="1"/>
</dbReference>
<dbReference type="InterPro" id="IPR000705">
    <property type="entry name" value="Galactokinase"/>
</dbReference>
<dbReference type="Gene3D" id="3.30.70.890">
    <property type="entry name" value="GHMP kinase, C-terminal domain"/>
    <property type="match status" value="1"/>
</dbReference>
<dbReference type="PROSITE" id="PS00106">
    <property type="entry name" value="GALACTOKINASE"/>
    <property type="match status" value="1"/>
</dbReference>
<dbReference type="EMBL" id="JASDDK010000001">
    <property type="protein sequence ID" value="MDN3491505.1"/>
    <property type="molecule type" value="Genomic_DNA"/>
</dbReference>
<keyword evidence="6" id="KW-0119">Carbohydrate metabolism</keyword>
<evidence type="ECO:0000256" key="7">
    <source>
        <dbReference type="NCBIfam" id="TIGR00131"/>
    </source>
</evidence>
<dbReference type="Pfam" id="PF08544">
    <property type="entry name" value="GHMP_kinases_C"/>
    <property type="match status" value="1"/>
</dbReference>
<dbReference type="InterPro" id="IPR006204">
    <property type="entry name" value="GHMP_kinase_N_dom"/>
</dbReference>
<keyword evidence="3" id="KW-0547">Nucleotide-binding</keyword>
<dbReference type="Gene3D" id="3.30.230.10">
    <property type="match status" value="1"/>
</dbReference>
<gene>
    <name evidence="11" type="primary">galK</name>
    <name evidence="11" type="ORF">QMA06_02145</name>
</gene>
<accession>A0ABT7ZR67</accession>
<keyword evidence="12" id="KW-1185">Reference proteome</keyword>
<dbReference type="SUPFAM" id="SSF54211">
    <property type="entry name" value="Ribosomal protein S5 domain 2-like"/>
    <property type="match status" value="1"/>
</dbReference>
<dbReference type="PIRSF" id="PIRSF000530">
    <property type="entry name" value="Galactokinase"/>
    <property type="match status" value="1"/>
</dbReference>
<dbReference type="PANTHER" id="PTHR10457">
    <property type="entry name" value="MEVALONATE KINASE/GALACTOKINASE"/>
    <property type="match status" value="1"/>
</dbReference>
<dbReference type="Proteomes" id="UP001231197">
    <property type="component" value="Unassembled WGS sequence"/>
</dbReference>
<evidence type="ECO:0000256" key="5">
    <source>
        <dbReference type="ARBA" id="ARBA00022840"/>
    </source>
</evidence>
<dbReference type="EC" id="2.7.1.6" evidence="7"/>
<dbReference type="NCBIfam" id="TIGR00131">
    <property type="entry name" value="gal_kin"/>
    <property type="match status" value="1"/>
</dbReference>
<comment type="similarity">
    <text evidence="1">Belongs to the GHMP kinase family. GalK subfamily.</text>
</comment>
<evidence type="ECO:0000256" key="3">
    <source>
        <dbReference type="ARBA" id="ARBA00022741"/>
    </source>
</evidence>
<dbReference type="InterPro" id="IPR006203">
    <property type="entry name" value="GHMP_knse_ATP-bd_CS"/>
</dbReference>
<dbReference type="InterPro" id="IPR006206">
    <property type="entry name" value="Mevalonate/galactokinase"/>
</dbReference>
<dbReference type="InterPro" id="IPR013750">
    <property type="entry name" value="GHMP_kinase_C_dom"/>
</dbReference>
<evidence type="ECO:0000256" key="2">
    <source>
        <dbReference type="ARBA" id="ARBA00022679"/>
    </source>
</evidence>
<dbReference type="InterPro" id="IPR020568">
    <property type="entry name" value="Ribosomal_Su5_D2-typ_SF"/>
</dbReference>
<evidence type="ECO:0000256" key="6">
    <source>
        <dbReference type="ARBA" id="ARBA00023144"/>
    </source>
</evidence>
<keyword evidence="4" id="KW-0418">Kinase</keyword>
<evidence type="ECO:0000256" key="1">
    <source>
        <dbReference type="ARBA" id="ARBA00006566"/>
    </source>
</evidence>
<evidence type="ECO:0000313" key="12">
    <source>
        <dbReference type="Proteomes" id="UP001231197"/>
    </source>
</evidence>
<protein>
    <recommendedName>
        <fullName evidence="7">Galactokinase</fullName>
        <ecNumber evidence="7">2.7.1.6</ecNumber>
    </recommendedName>
</protein>
<dbReference type="PRINTS" id="PR00959">
    <property type="entry name" value="MEVGALKINASE"/>
</dbReference>
<name>A0ABT7ZR67_9FLAO</name>
<comment type="caution">
    <text evidence="11">The sequence shown here is derived from an EMBL/GenBank/DDBJ whole genome shotgun (WGS) entry which is preliminary data.</text>
</comment>
<reference evidence="11 12" key="1">
    <citation type="journal article" date="2023" name="Int. J. Syst. Evol. Microbiol.">
        <title>Winogradskyella bathintestinalis sp. nov., isolated from the intestine of the deep-sea loosejaw dragonfish, Malacosteus niger.</title>
        <authorList>
            <person name="Uniacke-Lowe S."/>
            <person name="Johnson C.N."/>
            <person name="Stanton C."/>
            <person name="Hill C."/>
            <person name="Ross P."/>
        </authorList>
    </citation>
    <scope>NUCLEOTIDE SEQUENCE [LARGE SCALE GENOMIC DNA]</scope>
    <source>
        <strain evidence="11 12">APC 3343</strain>
    </source>
</reference>
<evidence type="ECO:0000259" key="9">
    <source>
        <dbReference type="Pfam" id="PF08544"/>
    </source>
</evidence>
<dbReference type="GO" id="GO:0004335">
    <property type="term" value="F:galactokinase activity"/>
    <property type="evidence" value="ECO:0007669"/>
    <property type="project" value="UniProtKB-EC"/>
</dbReference>
<evidence type="ECO:0000259" key="10">
    <source>
        <dbReference type="Pfam" id="PF10509"/>
    </source>
</evidence>
<feature type="domain" description="GHMP kinase N-terminal" evidence="8">
    <location>
        <begin position="93"/>
        <end position="180"/>
    </location>
</feature>
<sequence>MSENLIKKVERSFKNEFKLKPVIVFSPGRINLIGEHTDYNEGFVLPAAINKGIALAISKSESKTSTIIALDKNEIYEFETKTIKPLTDGGWRNYVLGVISELHKLGKTIAPFNAVFAGNIPDGAGLSSSAALENSFVYGLNELFNLGLSKQDMIFVSQKAEHNYADVKCGIMDQYASMFGIKKSALLLDCRTIASKSYRIDFKTYKLMLINTNVKHNLSESAYNERRTVCEKVSKQLGVKALRDVTKIDLDSIKDTITTEDYQKALYVIDENKRVKLCAKAIEAHDLETIGNLLFQSHNGLRNQYKVSCDELDFLVDMAKESNGVLGSRMMGGGFGGCTINLVKKNAYKKYKKQVFKSYTKQFGKKCSIYKVKLSQGTRMVKS</sequence>
<dbReference type="InterPro" id="IPR036554">
    <property type="entry name" value="GHMP_kinase_C_sf"/>
</dbReference>
<dbReference type="RefSeq" id="WP_290205206.1">
    <property type="nucleotide sequence ID" value="NZ_JASDDK010000001.1"/>
</dbReference>